<dbReference type="PANTHER" id="PTHR43656">
    <property type="entry name" value="BINDING OXIDOREDUCTASE, PUTATIVE (AFU_ORTHOLOGUE AFUA_2G08260)-RELATED"/>
    <property type="match status" value="1"/>
</dbReference>
<evidence type="ECO:0000256" key="1">
    <source>
        <dbReference type="ARBA" id="ARBA00005979"/>
    </source>
</evidence>
<evidence type="ECO:0000256" key="4">
    <source>
        <dbReference type="ARBA" id="ARBA00023002"/>
    </source>
</evidence>
<dbReference type="EMBL" id="JAPEUX010000005">
    <property type="protein sequence ID" value="KAJ4351112.1"/>
    <property type="molecule type" value="Genomic_DNA"/>
</dbReference>
<gene>
    <name evidence="6" type="ORF">N0V89_006451</name>
</gene>
<name>A0A9W8XHM2_9PLEO</name>
<evidence type="ECO:0000313" key="7">
    <source>
        <dbReference type="Proteomes" id="UP001140513"/>
    </source>
</evidence>
<accession>A0A9W8XHM2</accession>
<dbReference type="Pfam" id="PF00724">
    <property type="entry name" value="Oxidored_FMN"/>
    <property type="match status" value="1"/>
</dbReference>
<proteinExistence type="inferred from homology"/>
<keyword evidence="4" id="KW-0560">Oxidoreductase</keyword>
<dbReference type="Proteomes" id="UP001140513">
    <property type="component" value="Unassembled WGS sequence"/>
</dbReference>
<dbReference type="InterPro" id="IPR001155">
    <property type="entry name" value="OxRdtase_FMN_N"/>
</dbReference>
<protein>
    <recommendedName>
        <fullName evidence="5">NADH:flavin oxidoreductase/NADH oxidase N-terminal domain-containing protein</fullName>
    </recommendedName>
</protein>
<dbReference type="GO" id="GO:0016491">
    <property type="term" value="F:oxidoreductase activity"/>
    <property type="evidence" value="ECO:0007669"/>
    <property type="project" value="UniProtKB-KW"/>
</dbReference>
<evidence type="ECO:0000313" key="6">
    <source>
        <dbReference type="EMBL" id="KAJ4351112.1"/>
    </source>
</evidence>
<evidence type="ECO:0000259" key="5">
    <source>
        <dbReference type="Pfam" id="PF00724"/>
    </source>
</evidence>
<dbReference type="InterPro" id="IPR013785">
    <property type="entry name" value="Aldolase_TIM"/>
</dbReference>
<comment type="similarity">
    <text evidence="1">Belongs to the NADH:flavin oxidoreductase/NADH oxidase family.</text>
</comment>
<dbReference type="AlphaFoldDB" id="A0A9W8XHM2"/>
<dbReference type="RefSeq" id="XP_056069468.1">
    <property type="nucleotide sequence ID" value="XM_056215221.1"/>
</dbReference>
<dbReference type="GeneID" id="80909981"/>
<dbReference type="Gene3D" id="3.20.20.70">
    <property type="entry name" value="Aldolase class I"/>
    <property type="match status" value="1"/>
</dbReference>
<comment type="caution">
    <text evidence="6">The sequence shown here is derived from an EMBL/GenBank/DDBJ whole genome shotgun (WGS) entry which is preliminary data.</text>
</comment>
<keyword evidence="2" id="KW-0285">Flavoprotein</keyword>
<dbReference type="PANTHER" id="PTHR43656:SF5">
    <property type="entry name" value="NADH:FLAVIN OXIDOREDUCTASE_NADH OXIDASE N-TERMINAL DOMAIN-CONTAINING PROTEIN"/>
    <property type="match status" value="1"/>
</dbReference>
<reference evidence="6" key="1">
    <citation type="submission" date="2022-10" db="EMBL/GenBank/DDBJ databases">
        <title>Tapping the CABI collections for fungal endophytes: first genome assemblies for Collariella, Neodidymelliopsis, Ascochyta clinopodiicola, Didymella pomorum, Didymosphaeria variabile, Neocosmospora piperis and Neocucurbitaria cava.</title>
        <authorList>
            <person name="Hill R."/>
        </authorList>
    </citation>
    <scope>NUCLEOTIDE SEQUENCE</scope>
    <source>
        <strain evidence="6">IMI 356815</strain>
    </source>
</reference>
<dbReference type="InterPro" id="IPR051799">
    <property type="entry name" value="NADH_flavin_oxidoreductase"/>
</dbReference>
<dbReference type="OrthoDB" id="1663137at2759"/>
<sequence>MKSAEPHPASLEEIEDIIDGFGYAAEYLERAGFDGVEIHGAHGYLLAQFLSQSTNLRNDHYGGSLRNRARLTLEVAEAVRLRTSPDFVMGIKLNSVEFQDKGLTQEEAKQLCIMLEKSTFDFVELSGGTFEDMGFEHKKESTKHREAFFLEFADEITPALSKTKSYITGGFKTAAAMVRALDTVDGVGLGPAACQEPRLPKSILEGKVQAIIKQRPNDQHTALATIVAGSQIRQMSKDQEPFDMSLEENEKAFMKLMNTWMELDS</sequence>
<dbReference type="SUPFAM" id="SSF51395">
    <property type="entry name" value="FMN-linked oxidoreductases"/>
    <property type="match status" value="1"/>
</dbReference>
<keyword evidence="7" id="KW-1185">Reference proteome</keyword>
<organism evidence="6 7">
    <name type="scientific">Didymosphaeria variabile</name>
    <dbReference type="NCBI Taxonomy" id="1932322"/>
    <lineage>
        <taxon>Eukaryota</taxon>
        <taxon>Fungi</taxon>
        <taxon>Dikarya</taxon>
        <taxon>Ascomycota</taxon>
        <taxon>Pezizomycotina</taxon>
        <taxon>Dothideomycetes</taxon>
        <taxon>Pleosporomycetidae</taxon>
        <taxon>Pleosporales</taxon>
        <taxon>Massarineae</taxon>
        <taxon>Didymosphaeriaceae</taxon>
        <taxon>Didymosphaeria</taxon>
    </lineage>
</organism>
<feature type="domain" description="NADH:flavin oxidoreductase/NADH oxidase N-terminal" evidence="5">
    <location>
        <begin position="8"/>
        <end position="201"/>
    </location>
</feature>
<evidence type="ECO:0000256" key="3">
    <source>
        <dbReference type="ARBA" id="ARBA00022643"/>
    </source>
</evidence>
<evidence type="ECO:0000256" key="2">
    <source>
        <dbReference type="ARBA" id="ARBA00022630"/>
    </source>
</evidence>
<dbReference type="GO" id="GO:0010181">
    <property type="term" value="F:FMN binding"/>
    <property type="evidence" value="ECO:0007669"/>
    <property type="project" value="InterPro"/>
</dbReference>
<keyword evidence="3" id="KW-0288">FMN</keyword>